<name>A0A1G2BLD5_9BACT</name>
<accession>A0A1G2BLD5</accession>
<comment type="caution">
    <text evidence="8">The sequence shown here is derived from an EMBL/GenBank/DDBJ whole genome shotgun (WGS) entry which is preliminary data.</text>
</comment>
<reference evidence="8 9" key="1">
    <citation type="journal article" date="2016" name="Nat. Commun.">
        <title>Thousands of microbial genomes shed light on interconnected biogeochemical processes in an aquifer system.</title>
        <authorList>
            <person name="Anantharaman K."/>
            <person name="Brown C.T."/>
            <person name="Hug L.A."/>
            <person name="Sharon I."/>
            <person name="Castelle C.J."/>
            <person name="Probst A.J."/>
            <person name="Thomas B.C."/>
            <person name="Singh A."/>
            <person name="Wilkins M.J."/>
            <person name="Karaoz U."/>
            <person name="Brodie E.L."/>
            <person name="Williams K.H."/>
            <person name="Hubbard S.S."/>
            <person name="Banfield J.F."/>
        </authorList>
    </citation>
    <scope>NUCLEOTIDE SEQUENCE [LARGE SCALE GENOMIC DNA]</scope>
</reference>
<comment type="similarity">
    <text evidence="1 6">Belongs to the universal ribosomal protein uS7 family.</text>
</comment>
<dbReference type="HAMAP" id="MF_00480_B">
    <property type="entry name" value="Ribosomal_uS7_B"/>
    <property type="match status" value="1"/>
</dbReference>
<dbReference type="FunFam" id="1.10.455.10:FF:000001">
    <property type="entry name" value="30S ribosomal protein S7"/>
    <property type="match status" value="1"/>
</dbReference>
<organism evidence="8 9">
    <name type="scientific">Candidatus Komeilibacteria bacterium RIFCSPLOWO2_01_FULL_45_10</name>
    <dbReference type="NCBI Taxonomy" id="1798550"/>
    <lineage>
        <taxon>Bacteria</taxon>
        <taxon>Candidatus Komeiliibacteriota</taxon>
    </lineage>
</organism>
<dbReference type="InterPro" id="IPR023798">
    <property type="entry name" value="Ribosomal_uS7_dom"/>
</dbReference>
<dbReference type="EMBL" id="MHKL01000005">
    <property type="protein sequence ID" value="OGY89912.1"/>
    <property type="molecule type" value="Genomic_DNA"/>
</dbReference>
<evidence type="ECO:0000313" key="9">
    <source>
        <dbReference type="Proteomes" id="UP000178849"/>
    </source>
</evidence>
<gene>
    <name evidence="6" type="primary">rpsG</name>
    <name evidence="8" type="ORF">A2927_01020</name>
</gene>
<keyword evidence="3 6" id="KW-0694">RNA-binding</keyword>
<evidence type="ECO:0000259" key="7">
    <source>
        <dbReference type="Pfam" id="PF00177"/>
    </source>
</evidence>
<dbReference type="GO" id="GO:0006412">
    <property type="term" value="P:translation"/>
    <property type="evidence" value="ECO:0007669"/>
    <property type="project" value="UniProtKB-UniRule"/>
</dbReference>
<dbReference type="InterPro" id="IPR000235">
    <property type="entry name" value="Ribosomal_uS7"/>
</dbReference>
<keyword evidence="6" id="KW-0820">tRNA-binding</keyword>
<proteinExistence type="inferred from homology"/>
<keyword evidence="2 6" id="KW-0699">rRNA-binding</keyword>
<dbReference type="STRING" id="1798550.A2927_01020"/>
<evidence type="ECO:0000256" key="2">
    <source>
        <dbReference type="ARBA" id="ARBA00022730"/>
    </source>
</evidence>
<dbReference type="GO" id="GO:0003735">
    <property type="term" value="F:structural constituent of ribosome"/>
    <property type="evidence" value="ECO:0007669"/>
    <property type="project" value="InterPro"/>
</dbReference>
<evidence type="ECO:0000256" key="1">
    <source>
        <dbReference type="ARBA" id="ARBA00007151"/>
    </source>
</evidence>
<evidence type="ECO:0000256" key="6">
    <source>
        <dbReference type="HAMAP-Rule" id="MF_00480"/>
    </source>
</evidence>
<protein>
    <recommendedName>
        <fullName evidence="6">Small ribosomal subunit protein uS7</fullName>
    </recommendedName>
</protein>
<feature type="domain" description="Small ribosomal subunit protein uS7" evidence="7">
    <location>
        <begin position="2"/>
        <end position="148"/>
    </location>
</feature>
<dbReference type="GO" id="GO:0019843">
    <property type="term" value="F:rRNA binding"/>
    <property type="evidence" value="ECO:0007669"/>
    <property type="project" value="UniProtKB-UniRule"/>
</dbReference>
<dbReference type="Pfam" id="PF00177">
    <property type="entry name" value="Ribosomal_S7"/>
    <property type="match status" value="1"/>
</dbReference>
<dbReference type="GO" id="GO:0015935">
    <property type="term" value="C:small ribosomal subunit"/>
    <property type="evidence" value="ECO:0007669"/>
    <property type="project" value="InterPro"/>
</dbReference>
<dbReference type="CDD" id="cd14869">
    <property type="entry name" value="uS7_Bacteria"/>
    <property type="match status" value="1"/>
</dbReference>
<dbReference type="GO" id="GO:0000049">
    <property type="term" value="F:tRNA binding"/>
    <property type="evidence" value="ECO:0007669"/>
    <property type="project" value="UniProtKB-UniRule"/>
</dbReference>
<dbReference type="SUPFAM" id="SSF47973">
    <property type="entry name" value="Ribosomal protein S7"/>
    <property type="match status" value="1"/>
</dbReference>
<dbReference type="Gene3D" id="1.10.455.10">
    <property type="entry name" value="Ribosomal protein S7 domain"/>
    <property type="match status" value="1"/>
</dbReference>
<comment type="function">
    <text evidence="6">One of the primary rRNA binding proteins, it binds directly to 16S rRNA where it nucleates assembly of the head domain of the 30S subunit. Is located at the subunit interface close to the decoding center, probably blocks exit of the E-site tRNA.</text>
</comment>
<evidence type="ECO:0000256" key="5">
    <source>
        <dbReference type="ARBA" id="ARBA00023274"/>
    </source>
</evidence>
<keyword evidence="5 6" id="KW-0687">Ribonucleoprotein</keyword>
<dbReference type="NCBIfam" id="TIGR01029">
    <property type="entry name" value="rpsG_bact"/>
    <property type="match status" value="1"/>
</dbReference>
<evidence type="ECO:0000313" key="8">
    <source>
        <dbReference type="EMBL" id="OGY89912.1"/>
    </source>
</evidence>
<evidence type="ECO:0000256" key="4">
    <source>
        <dbReference type="ARBA" id="ARBA00022980"/>
    </source>
</evidence>
<dbReference type="Proteomes" id="UP000178849">
    <property type="component" value="Unassembled WGS sequence"/>
</dbReference>
<dbReference type="PIRSF" id="PIRSF002122">
    <property type="entry name" value="RPS7p_RPS7a_RPS5e_RPS7o"/>
    <property type="match status" value="1"/>
</dbReference>
<dbReference type="PANTHER" id="PTHR11205">
    <property type="entry name" value="RIBOSOMAL PROTEIN S7"/>
    <property type="match status" value="1"/>
</dbReference>
<evidence type="ECO:0000256" key="3">
    <source>
        <dbReference type="ARBA" id="ARBA00022884"/>
    </source>
</evidence>
<dbReference type="InterPro" id="IPR005717">
    <property type="entry name" value="Ribosomal_uS7_bac/org-type"/>
</dbReference>
<dbReference type="AlphaFoldDB" id="A0A1G2BLD5"/>
<dbReference type="InterPro" id="IPR036823">
    <property type="entry name" value="Ribosomal_uS7_dom_sf"/>
</dbReference>
<keyword evidence="4 6" id="KW-0689">Ribosomal protein</keyword>
<comment type="subunit">
    <text evidence="6">Part of the 30S ribosomal subunit. Contacts proteins S9 and S11.</text>
</comment>
<sequence length="154" mass="17129">MRSKPSVKRKIAPDPKFNSVRIAKLINYIMRGGKKTVAQKVVYDALDVISAKTKGDPLVVFEEALKNVSPQLEVKSRRIGGANYQIPMVVSSDRRLVLAYRWLINAAQTKKGKPMAQKLAEELIAAAKGEGEAVKKREDVHRMAEANRAFAHFA</sequence>